<dbReference type="InterPro" id="IPR008756">
    <property type="entry name" value="Peptidase_M56"/>
</dbReference>
<reference evidence="3 4" key="1">
    <citation type="submission" date="2022-07" db="EMBL/GenBank/DDBJ databases">
        <title>Mucilaginibacter sp. JC4.</title>
        <authorList>
            <person name="Le V."/>
            <person name="Ko S.-R."/>
            <person name="Ahn C.-Y."/>
            <person name="Oh H.-M."/>
        </authorList>
    </citation>
    <scope>NUCLEOTIDE SEQUENCE [LARGE SCALE GENOMIC DNA]</scope>
    <source>
        <strain evidence="3 4">JC4</strain>
    </source>
</reference>
<dbReference type="PANTHER" id="PTHR34978:SF3">
    <property type="entry name" value="SLR0241 PROTEIN"/>
    <property type="match status" value="1"/>
</dbReference>
<name>A0ABT1T473_9SPHI</name>
<keyword evidence="4" id="KW-1185">Reference proteome</keyword>
<dbReference type="Pfam" id="PF05569">
    <property type="entry name" value="Peptidase_M56"/>
    <property type="match status" value="1"/>
</dbReference>
<feature type="transmembrane region" description="Helical" evidence="1">
    <location>
        <begin position="37"/>
        <end position="52"/>
    </location>
</feature>
<evidence type="ECO:0000259" key="2">
    <source>
        <dbReference type="Pfam" id="PF05569"/>
    </source>
</evidence>
<sequence>MPALFVFLFKVNIALLLFCAGYYLVLRHLTFYTLNRAYLLVAILFATLYPKIDLSSFAQRHEALTKPVQTVVLNWQAPAETLIKPLTQPDYWQWATVVFWAGAAFLAFRLMMQLFSLFQLYRRSQPAKIHDHDVRIIQGEAAPFSFWRSIYVNPANHTPADLKAILLHEQVHVNGWHTIDILLAELSSIFYWFNPGIWLMKRAVRENIEFITDRKILNKGFDSKTYQYSLVNVSFNATTPGIVNHFNISTIKKRIIMMNAKRSSKFTLTRYAFVVPAVIALLLVFTLSKADVAKPITHKIALAIDPVTSAIKEAAKTAMTITDTVPVKKEKTITLKATKDTAKTKQTLALTYNTVIDIDTGKRQRFYIRSDNNNSNKIDSMNIVLNGKKIDSKAFSKVDPSTISTINIVGSFEANRILGGNGEYDFNNEKDIMFITTKDSEAGKALAEKLGSRRQLTNIRINGVQKNLKNLTKSEVELVRTLPALKGTVNNVTVIAHGNASTIPADEIREVVLDSGLVRLNGIKGSGVAGVESKLRSTVGTRNVIAYQVSPLKLRTANGVGVRDDLVIKELRTNGNYLYSTNATSINRISDKLIVIDGKVASEKEMKKLSAFDIDRMNVSNSADTIKKYGDKAKYGVVFIYTKKGK</sequence>
<organism evidence="3 4">
    <name type="scientific">Mucilaginibacter aquariorum</name>
    <dbReference type="NCBI Taxonomy" id="2967225"/>
    <lineage>
        <taxon>Bacteria</taxon>
        <taxon>Pseudomonadati</taxon>
        <taxon>Bacteroidota</taxon>
        <taxon>Sphingobacteriia</taxon>
        <taxon>Sphingobacteriales</taxon>
        <taxon>Sphingobacteriaceae</taxon>
        <taxon>Mucilaginibacter</taxon>
    </lineage>
</organism>
<keyword evidence="1" id="KW-0812">Transmembrane</keyword>
<evidence type="ECO:0000313" key="4">
    <source>
        <dbReference type="Proteomes" id="UP001204376"/>
    </source>
</evidence>
<feature type="transmembrane region" description="Helical" evidence="1">
    <location>
        <begin position="6"/>
        <end position="25"/>
    </location>
</feature>
<dbReference type="PANTHER" id="PTHR34978">
    <property type="entry name" value="POSSIBLE SENSOR-TRANSDUCER PROTEIN BLAR"/>
    <property type="match status" value="1"/>
</dbReference>
<feature type="transmembrane region" description="Helical" evidence="1">
    <location>
        <begin position="91"/>
        <end position="112"/>
    </location>
</feature>
<feature type="transmembrane region" description="Helical" evidence="1">
    <location>
        <begin position="268"/>
        <end position="287"/>
    </location>
</feature>
<comment type="caution">
    <text evidence="3">The sequence shown here is derived from an EMBL/GenBank/DDBJ whole genome shotgun (WGS) entry which is preliminary data.</text>
</comment>
<evidence type="ECO:0000256" key="1">
    <source>
        <dbReference type="SAM" id="Phobius"/>
    </source>
</evidence>
<dbReference type="RefSeq" id="WP_256539609.1">
    <property type="nucleotide sequence ID" value="NZ_JANHOH010000003.1"/>
</dbReference>
<dbReference type="InterPro" id="IPR052173">
    <property type="entry name" value="Beta-lactam_resp_regulator"/>
</dbReference>
<keyword evidence="1" id="KW-0472">Membrane</keyword>
<protein>
    <submittedName>
        <fullName evidence="3">M56 family metallopeptidase</fullName>
    </submittedName>
</protein>
<proteinExistence type="predicted"/>
<evidence type="ECO:0000313" key="3">
    <source>
        <dbReference type="EMBL" id="MCQ6959414.1"/>
    </source>
</evidence>
<keyword evidence="1" id="KW-1133">Transmembrane helix</keyword>
<gene>
    <name evidence="3" type="ORF">NPE20_15665</name>
</gene>
<dbReference type="CDD" id="cd07341">
    <property type="entry name" value="M56_BlaR1_MecR1_like"/>
    <property type="match status" value="1"/>
</dbReference>
<feature type="domain" description="Peptidase M56" evidence="2">
    <location>
        <begin position="146"/>
        <end position="258"/>
    </location>
</feature>
<dbReference type="Proteomes" id="UP001204376">
    <property type="component" value="Unassembled WGS sequence"/>
</dbReference>
<dbReference type="EMBL" id="JANHOH010000003">
    <property type="protein sequence ID" value="MCQ6959414.1"/>
    <property type="molecule type" value="Genomic_DNA"/>
</dbReference>
<accession>A0ABT1T473</accession>